<evidence type="ECO:0000256" key="1">
    <source>
        <dbReference type="SAM" id="Phobius"/>
    </source>
</evidence>
<feature type="transmembrane region" description="Helical" evidence="1">
    <location>
        <begin position="59"/>
        <end position="79"/>
    </location>
</feature>
<organism evidence="2 3">
    <name type="scientific">Candidatus Gottesmanbacteria bacterium RIFCSPHIGHO2_02_FULL_39_14</name>
    <dbReference type="NCBI Taxonomy" id="1798383"/>
    <lineage>
        <taxon>Bacteria</taxon>
        <taxon>Candidatus Gottesmaniibacteriota</taxon>
    </lineage>
</organism>
<protein>
    <recommendedName>
        <fullName evidence="4">DUF304 domain-containing protein</fullName>
    </recommendedName>
</protein>
<evidence type="ECO:0008006" key="4">
    <source>
        <dbReference type="Google" id="ProtNLM"/>
    </source>
</evidence>
<reference evidence="2 3" key="1">
    <citation type="journal article" date="2016" name="Nat. Commun.">
        <title>Thousands of microbial genomes shed light on interconnected biogeochemical processes in an aquifer system.</title>
        <authorList>
            <person name="Anantharaman K."/>
            <person name="Brown C.T."/>
            <person name="Hug L.A."/>
            <person name="Sharon I."/>
            <person name="Castelle C.J."/>
            <person name="Probst A.J."/>
            <person name="Thomas B.C."/>
            <person name="Singh A."/>
            <person name="Wilkins M.J."/>
            <person name="Karaoz U."/>
            <person name="Brodie E.L."/>
            <person name="Williams K.H."/>
            <person name="Hubbard S.S."/>
            <person name="Banfield J.F."/>
        </authorList>
    </citation>
    <scope>NUCLEOTIDE SEQUENCE [LARGE SCALE GENOMIC DNA]</scope>
</reference>
<keyword evidence="1" id="KW-1133">Transmembrane helix</keyword>
<dbReference type="STRING" id="1798383.A3D78_03720"/>
<accession>A0A1F5ZXG2</accession>
<keyword evidence="1" id="KW-0472">Membrane</keyword>
<comment type="caution">
    <text evidence="2">The sequence shown here is derived from an EMBL/GenBank/DDBJ whole genome shotgun (WGS) entry which is preliminary data.</text>
</comment>
<dbReference type="EMBL" id="MFJM01000047">
    <property type="protein sequence ID" value="OGG17148.1"/>
    <property type="molecule type" value="Genomic_DNA"/>
</dbReference>
<feature type="transmembrane region" description="Helical" evidence="1">
    <location>
        <begin position="99"/>
        <end position="117"/>
    </location>
</feature>
<proteinExistence type="predicted"/>
<evidence type="ECO:0000313" key="2">
    <source>
        <dbReference type="EMBL" id="OGG17148.1"/>
    </source>
</evidence>
<name>A0A1F5ZXG2_9BACT</name>
<sequence>MPEIFVSPASPQTPKANGKVNSPNPLSAFMFMPQGVSFENQEQDETIVLLLRKHFITNLPWLFISVVLLLIPVTFFPFVVINNLIPQLPIAFFRLVAPVWYLFTGSYILVNFLMWYFTISIVTTERILDIDFINLLNKKVAETRLSKVEDVTQRSGGFFEAFFDYGNVIVQTAGTEPVFLFQSVPKPQQIVRIIHQLLERQEET</sequence>
<dbReference type="AlphaFoldDB" id="A0A1F5ZXG2"/>
<dbReference type="Proteomes" id="UP000176253">
    <property type="component" value="Unassembled WGS sequence"/>
</dbReference>
<evidence type="ECO:0000313" key="3">
    <source>
        <dbReference type="Proteomes" id="UP000176253"/>
    </source>
</evidence>
<keyword evidence="1" id="KW-0812">Transmembrane</keyword>
<gene>
    <name evidence="2" type="ORF">A3D78_03720</name>
</gene>